<reference evidence="5" key="1">
    <citation type="submission" date="2020-05" db="EMBL/GenBank/DDBJ databases">
        <title>Phylogenomic resolution of chytrid fungi.</title>
        <authorList>
            <person name="Stajich J.E."/>
            <person name="Amses K."/>
            <person name="Simmons R."/>
            <person name="Seto K."/>
            <person name="Myers J."/>
            <person name="Bonds A."/>
            <person name="Quandt C.A."/>
            <person name="Barry K."/>
            <person name="Liu P."/>
            <person name="Grigoriev I."/>
            <person name="Longcore J.E."/>
            <person name="James T.Y."/>
        </authorList>
    </citation>
    <scope>NUCLEOTIDE SEQUENCE</scope>
    <source>
        <strain evidence="5">JEL0513</strain>
    </source>
</reference>
<dbReference type="PROSITE" id="PS51747">
    <property type="entry name" value="CYT_DCMP_DEAMINASES_2"/>
    <property type="match status" value="1"/>
</dbReference>
<keyword evidence="1" id="KW-0479">Metal-binding</keyword>
<dbReference type="EMBL" id="JADGJH010000065">
    <property type="protein sequence ID" value="KAJ3139772.1"/>
    <property type="molecule type" value="Genomic_DNA"/>
</dbReference>
<evidence type="ECO:0000313" key="5">
    <source>
        <dbReference type="EMBL" id="KAJ3139772.1"/>
    </source>
</evidence>
<dbReference type="InterPro" id="IPR002125">
    <property type="entry name" value="CMP_dCMP_dom"/>
</dbReference>
<dbReference type="GO" id="GO:0005634">
    <property type="term" value="C:nucleus"/>
    <property type="evidence" value="ECO:0007669"/>
    <property type="project" value="TreeGrafter"/>
</dbReference>
<evidence type="ECO:0000259" key="4">
    <source>
        <dbReference type="PROSITE" id="PS51747"/>
    </source>
</evidence>
<accession>A0AAD5XHY7</accession>
<dbReference type="GO" id="GO:0002100">
    <property type="term" value="P:tRNA wobble adenosine to inosine editing"/>
    <property type="evidence" value="ECO:0007669"/>
    <property type="project" value="InterPro"/>
</dbReference>
<dbReference type="GO" id="GO:0052717">
    <property type="term" value="F:tRNA-specific adenosine-34 deaminase activity"/>
    <property type="evidence" value="ECO:0007669"/>
    <property type="project" value="UniProtKB-EC"/>
</dbReference>
<dbReference type="PANTHER" id="PTHR11079:SF149">
    <property type="entry name" value="TRNA-SPECIFIC ADENOSINE DEAMINASE 2"/>
    <property type="match status" value="1"/>
</dbReference>
<protein>
    <submittedName>
        <fullName evidence="5">tRNA(Adenine34) deaminase</fullName>
    </submittedName>
</protein>
<keyword evidence="6" id="KW-1185">Reference proteome</keyword>
<dbReference type="PROSITE" id="PS00903">
    <property type="entry name" value="CYT_DCMP_DEAMINASES_1"/>
    <property type="match status" value="1"/>
</dbReference>
<gene>
    <name evidence="5" type="primary">TAD2</name>
    <name evidence="5" type="ORF">HK100_011114</name>
</gene>
<organism evidence="5 6">
    <name type="scientific">Physocladia obscura</name>
    <dbReference type="NCBI Taxonomy" id="109957"/>
    <lineage>
        <taxon>Eukaryota</taxon>
        <taxon>Fungi</taxon>
        <taxon>Fungi incertae sedis</taxon>
        <taxon>Chytridiomycota</taxon>
        <taxon>Chytridiomycota incertae sedis</taxon>
        <taxon>Chytridiomycetes</taxon>
        <taxon>Chytridiales</taxon>
        <taxon>Chytriomycetaceae</taxon>
        <taxon>Physocladia</taxon>
    </lineage>
</organism>
<dbReference type="SUPFAM" id="SSF53927">
    <property type="entry name" value="Cytidine deaminase-like"/>
    <property type="match status" value="1"/>
</dbReference>
<keyword evidence="3" id="KW-0862">Zinc</keyword>
<dbReference type="GO" id="GO:0005737">
    <property type="term" value="C:cytoplasm"/>
    <property type="evidence" value="ECO:0007669"/>
    <property type="project" value="TreeGrafter"/>
</dbReference>
<comment type="caution">
    <text evidence="5">The sequence shown here is derived from an EMBL/GenBank/DDBJ whole genome shotgun (WGS) entry which is preliminary data.</text>
</comment>
<feature type="domain" description="CMP/dCMP-type deaminase" evidence="4">
    <location>
        <begin position="146"/>
        <end position="276"/>
    </location>
</feature>
<evidence type="ECO:0000313" key="6">
    <source>
        <dbReference type="Proteomes" id="UP001211907"/>
    </source>
</evidence>
<dbReference type="AlphaFoldDB" id="A0AAD5XHY7"/>
<dbReference type="Pfam" id="PF00383">
    <property type="entry name" value="dCMP_cyt_deam_1"/>
    <property type="match status" value="1"/>
</dbReference>
<evidence type="ECO:0000256" key="1">
    <source>
        <dbReference type="ARBA" id="ARBA00022723"/>
    </source>
</evidence>
<dbReference type="Proteomes" id="UP001211907">
    <property type="component" value="Unassembled WGS sequence"/>
</dbReference>
<dbReference type="InterPro" id="IPR016193">
    <property type="entry name" value="Cytidine_deaminase-like"/>
</dbReference>
<dbReference type="PANTHER" id="PTHR11079">
    <property type="entry name" value="CYTOSINE DEAMINASE FAMILY MEMBER"/>
    <property type="match status" value="1"/>
</dbReference>
<name>A0AAD5XHY7_9FUNG</name>
<dbReference type="Gene3D" id="3.40.140.10">
    <property type="entry name" value="Cytidine Deaminase, domain 2"/>
    <property type="match status" value="1"/>
</dbReference>
<evidence type="ECO:0000256" key="2">
    <source>
        <dbReference type="ARBA" id="ARBA00022801"/>
    </source>
</evidence>
<proteinExistence type="predicted"/>
<evidence type="ECO:0000256" key="3">
    <source>
        <dbReference type="ARBA" id="ARBA00022833"/>
    </source>
</evidence>
<dbReference type="InterPro" id="IPR016192">
    <property type="entry name" value="APOBEC/CMP_deaminase_Zn-bd"/>
</dbReference>
<dbReference type="CDD" id="cd01285">
    <property type="entry name" value="nucleoside_deaminase"/>
    <property type="match status" value="1"/>
</dbReference>
<dbReference type="GO" id="GO:0008270">
    <property type="term" value="F:zinc ion binding"/>
    <property type="evidence" value="ECO:0007669"/>
    <property type="project" value="InterPro"/>
</dbReference>
<sequence>MIVGRNTNMTIVAKRSFYTWHTPKDTPRVSLDDGSVFISRQKKANPVIAAAATAVLASTGSKKAALDAVLPPRLRTYPARSPMSREQEAECKKLRLENPDVWTVQALTRKYDTYPGRILALTADSMRGSARKRMLQDQEKAQFDALPIKVFMRAALEQAQEASDAGEVPVGCVIVLESSSDGDKGDGRIIARGRNRTNESLNGTRHAEMEAIDDVVGDLRLGAGVLGRCALYVTIEPCVMCAAALRHAGLAHVVFGSRNDRFGGCGSVLNAHTSLSLHSSFVGGLPVCRPNPVYSIEHGLFKDEAIIMLRRFYLRENENAPNPKKKNNRNLKISK</sequence>
<keyword evidence="2" id="KW-0378">Hydrolase</keyword>